<evidence type="ECO:0000313" key="2">
    <source>
        <dbReference type="Proteomes" id="UP001596297"/>
    </source>
</evidence>
<dbReference type="PANTHER" id="PTHR43028:SF5">
    <property type="entry name" value="3'(2'),5'-BISPHOSPHATE NUCLEOTIDASE 1"/>
    <property type="match status" value="1"/>
</dbReference>
<dbReference type="PANTHER" id="PTHR43028">
    <property type="entry name" value="3'(2'),5'-BISPHOSPHATE NUCLEOTIDASE 1"/>
    <property type="match status" value="1"/>
</dbReference>
<dbReference type="PROSITE" id="PS00630">
    <property type="entry name" value="IMP_2"/>
    <property type="match status" value="1"/>
</dbReference>
<dbReference type="SUPFAM" id="SSF56655">
    <property type="entry name" value="Carbohydrate phosphatase"/>
    <property type="match status" value="1"/>
</dbReference>
<dbReference type="Pfam" id="PF00459">
    <property type="entry name" value="Inositol_P"/>
    <property type="match status" value="1"/>
</dbReference>
<accession>A0ABW1Y966</accession>
<dbReference type="RefSeq" id="WP_380081739.1">
    <property type="nucleotide sequence ID" value="NZ_JBHSWD010000001.1"/>
</dbReference>
<evidence type="ECO:0000313" key="1">
    <source>
        <dbReference type="EMBL" id="MFC6590722.1"/>
    </source>
</evidence>
<dbReference type="InterPro" id="IPR020550">
    <property type="entry name" value="Inositol_monophosphatase_CS"/>
</dbReference>
<dbReference type="InterPro" id="IPR050725">
    <property type="entry name" value="CysQ/Inositol_MonoPase"/>
</dbReference>
<comment type="caution">
    <text evidence="1">The sequence shown here is derived from an EMBL/GenBank/DDBJ whole genome shotgun (WGS) entry which is preliminary data.</text>
</comment>
<keyword evidence="2" id="KW-1185">Reference proteome</keyword>
<dbReference type="EMBL" id="JBHSWD010000001">
    <property type="protein sequence ID" value="MFC6590722.1"/>
    <property type="molecule type" value="Genomic_DNA"/>
</dbReference>
<protein>
    <submittedName>
        <fullName evidence="1">Inositol monophosphatase family protein</fullName>
    </submittedName>
</protein>
<sequence>MHPSGSIALKLARVAAGEADATFTLSPRSEWDLAAGHALVRAAGGNLTRRSGEPIFYNQASPHLEQGIVAGQPDAYAWLQAELNRLNVPATRLNVPAQSPLRAGLPAPLGSSPALHVRLGAGLCWPPWLQPKAT</sequence>
<dbReference type="Proteomes" id="UP001596297">
    <property type="component" value="Unassembled WGS sequence"/>
</dbReference>
<reference evidence="2" key="1">
    <citation type="journal article" date="2019" name="Int. J. Syst. Evol. Microbiol.">
        <title>The Global Catalogue of Microorganisms (GCM) 10K type strain sequencing project: providing services to taxonomists for standard genome sequencing and annotation.</title>
        <authorList>
            <consortium name="The Broad Institute Genomics Platform"/>
            <consortium name="The Broad Institute Genome Sequencing Center for Infectious Disease"/>
            <person name="Wu L."/>
            <person name="Ma J."/>
        </authorList>
    </citation>
    <scope>NUCLEOTIDE SEQUENCE [LARGE SCALE GENOMIC DNA]</scope>
    <source>
        <strain evidence="2">CGMCC 1.15772</strain>
    </source>
</reference>
<dbReference type="Gene3D" id="3.40.190.80">
    <property type="match status" value="1"/>
</dbReference>
<gene>
    <name evidence="1" type="ORF">ACFP81_00825</name>
</gene>
<dbReference type="InterPro" id="IPR000760">
    <property type="entry name" value="Inositol_monophosphatase-like"/>
</dbReference>
<name>A0ABW1Y966_9DEIO</name>
<proteinExistence type="predicted"/>
<organism evidence="1 2">
    <name type="scientific">Deinococcus lacus</name>
    <dbReference type="NCBI Taxonomy" id="392561"/>
    <lineage>
        <taxon>Bacteria</taxon>
        <taxon>Thermotogati</taxon>
        <taxon>Deinococcota</taxon>
        <taxon>Deinococci</taxon>
        <taxon>Deinococcales</taxon>
        <taxon>Deinococcaceae</taxon>
        <taxon>Deinococcus</taxon>
    </lineage>
</organism>